<evidence type="ECO:0000313" key="1">
    <source>
        <dbReference type="EMBL" id="CAG8475586.1"/>
    </source>
</evidence>
<dbReference type="EMBL" id="CAJVPM010001875">
    <property type="protein sequence ID" value="CAG8475586.1"/>
    <property type="molecule type" value="Genomic_DNA"/>
</dbReference>
<reference evidence="1" key="1">
    <citation type="submission" date="2021-06" db="EMBL/GenBank/DDBJ databases">
        <authorList>
            <person name="Kallberg Y."/>
            <person name="Tangrot J."/>
            <person name="Rosling A."/>
        </authorList>
    </citation>
    <scope>NUCLEOTIDE SEQUENCE</scope>
    <source>
        <strain evidence="1">AU212A</strain>
    </source>
</reference>
<feature type="non-terminal residue" evidence="1">
    <location>
        <position position="1"/>
    </location>
</feature>
<organism evidence="1 2">
    <name type="scientific">Scutellospora calospora</name>
    <dbReference type="NCBI Taxonomy" id="85575"/>
    <lineage>
        <taxon>Eukaryota</taxon>
        <taxon>Fungi</taxon>
        <taxon>Fungi incertae sedis</taxon>
        <taxon>Mucoromycota</taxon>
        <taxon>Glomeromycotina</taxon>
        <taxon>Glomeromycetes</taxon>
        <taxon>Diversisporales</taxon>
        <taxon>Gigasporaceae</taxon>
        <taxon>Scutellospora</taxon>
    </lineage>
</organism>
<name>A0ACA9KIM1_9GLOM</name>
<accession>A0ACA9KIM1</accession>
<dbReference type="Proteomes" id="UP000789860">
    <property type="component" value="Unassembled WGS sequence"/>
</dbReference>
<sequence length="445" mass="50962">PDSVNSYETLNSKIHLEEHDSTYGNLNEYNYENNDKILIQLPSQNHIVDSNSVSIPIEPEEISEQQSYPQKILKRFELLNGNLVLDFPVPTKLLNNIPNNNSKEFTHMRYTACTSTPETFKENFTLRQIEYKPSRQTELFIVITVHFDETEIQLSRTLHGIMENIAYLCSLRDSPTWGKDGWKKVVVCIISDGRNNTNEQVLAYLTALGVYQNDIAKAKVDNKVVEAHIYEHTSSISIEYFTDSVQMKADDEIVPTQLLFCLTEKSKKGVYPYQWFFDAFCPILVPKICVLIDAGIKPGYGSLYNLWNTLFVNPQVAGVCGYIDFIKGGSKIKTLNPIASAQNFNYKMSYILDKPFESAFGHITSLSEGFSAYRYLALQNCTEEISTNNIITHILNFDLVTRHNDSWTLYYQKSAQAEMDMPETLPELVHQQNYFFANQSYIPSL</sequence>
<comment type="caution">
    <text evidence="1">The sequence shown here is derived from an EMBL/GenBank/DDBJ whole genome shotgun (WGS) entry which is preliminary data.</text>
</comment>
<proteinExistence type="predicted"/>
<evidence type="ECO:0000313" key="2">
    <source>
        <dbReference type="Proteomes" id="UP000789860"/>
    </source>
</evidence>
<gene>
    <name evidence="1" type="ORF">SCALOS_LOCUS2209</name>
</gene>
<protein>
    <submittedName>
        <fullName evidence="1">2124_t:CDS:1</fullName>
    </submittedName>
</protein>
<keyword evidence="2" id="KW-1185">Reference proteome</keyword>